<dbReference type="InterPro" id="IPR036921">
    <property type="entry name" value="PurM-like_N_sf"/>
</dbReference>
<feature type="binding site" evidence="2">
    <location>
        <position position="231"/>
    </location>
    <ligand>
        <name>Mg(2+)</name>
        <dbReference type="ChEBI" id="CHEBI:18420"/>
        <label>5</label>
    </ligand>
</feature>
<dbReference type="NCBIfam" id="TIGR01379">
    <property type="entry name" value="thiL"/>
    <property type="match status" value="1"/>
</dbReference>
<dbReference type="InterPro" id="IPR010918">
    <property type="entry name" value="PurM-like_C_dom"/>
</dbReference>
<feature type="binding site" evidence="2">
    <location>
        <position position="44"/>
    </location>
    <ligand>
        <name>Mg(2+)</name>
        <dbReference type="ChEBI" id="CHEBI:18420"/>
        <label>3</label>
    </ligand>
</feature>
<dbReference type="PANTHER" id="PTHR30270:SF0">
    <property type="entry name" value="THIAMINE-MONOPHOSPHATE KINASE"/>
    <property type="match status" value="1"/>
</dbReference>
<keyword evidence="2" id="KW-0479">Metal-binding</keyword>
<evidence type="ECO:0000259" key="3">
    <source>
        <dbReference type="Pfam" id="PF00586"/>
    </source>
</evidence>
<feature type="binding site" evidence="2">
    <location>
        <position position="59"/>
    </location>
    <ligand>
        <name>Mg(2+)</name>
        <dbReference type="ChEBI" id="CHEBI:18420"/>
        <label>4</label>
    </ligand>
</feature>
<comment type="pathway">
    <text evidence="2">Cofactor biosynthesis; thiamine diphosphate biosynthesis; thiamine diphosphate from thiamine phosphate: step 1/1.</text>
</comment>
<dbReference type="SUPFAM" id="SSF56042">
    <property type="entry name" value="PurM C-terminal domain-like"/>
    <property type="match status" value="1"/>
</dbReference>
<feature type="binding site" evidence="2">
    <location>
        <position position="61"/>
    </location>
    <ligand>
        <name>Mg(2+)</name>
        <dbReference type="ChEBI" id="CHEBI:18420"/>
        <label>2</label>
    </ligand>
</feature>
<feature type="binding site" evidence="2">
    <location>
        <position position="282"/>
    </location>
    <ligand>
        <name>substrate</name>
    </ligand>
</feature>
<dbReference type="InterPro" id="IPR006283">
    <property type="entry name" value="ThiL-like"/>
</dbReference>
<evidence type="ECO:0000313" key="6">
    <source>
        <dbReference type="Proteomes" id="UP001597304"/>
    </source>
</evidence>
<feature type="binding site" evidence="2">
    <location>
        <position position="44"/>
    </location>
    <ligand>
        <name>Mg(2+)</name>
        <dbReference type="ChEBI" id="CHEBI:18420"/>
        <label>4</label>
    </ligand>
</feature>
<evidence type="ECO:0000256" key="2">
    <source>
        <dbReference type="HAMAP-Rule" id="MF_02128"/>
    </source>
</evidence>
<feature type="binding site" evidence="2">
    <location>
        <position position="60"/>
    </location>
    <ligand>
        <name>Mg(2+)</name>
        <dbReference type="ChEBI" id="CHEBI:18420"/>
        <label>1</label>
    </ligand>
</feature>
<dbReference type="PIRSF" id="PIRSF005303">
    <property type="entry name" value="Thiam_monoph_kin"/>
    <property type="match status" value="1"/>
</dbReference>
<protein>
    <recommendedName>
        <fullName evidence="2">Thiamine-monophosphate kinase</fullName>
        <shortName evidence="2">TMP kinase</shortName>
        <shortName evidence="2">Thiamine-phosphate kinase</shortName>
        <ecNumber evidence="2">2.7.4.16</ecNumber>
    </recommendedName>
</protein>
<dbReference type="Pfam" id="PF02769">
    <property type="entry name" value="AIRS_C"/>
    <property type="match status" value="1"/>
</dbReference>
<dbReference type="InterPro" id="IPR016188">
    <property type="entry name" value="PurM-like_N"/>
</dbReference>
<comment type="similarity">
    <text evidence="2">Belongs to the thiamine-monophosphate kinase family.</text>
</comment>
<dbReference type="CDD" id="cd02194">
    <property type="entry name" value="ThiL"/>
    <property type="match status" value="1"/>
</dbReference>
<feature type="binding site" evidence="2">
    <location>
        <position position="89"/>
    </location>
    <ligand>
        <name>Mg(2+)</name>
        <dbReference type="ChEBI" id="CHEBI:18420"/>
        <label>3</label>
    </ligand>
</feature>
<sequence length="342" mass="35272">MGEFDLIARYFKRKTPSALQPPAPSATNSVAIEAPPIALGIGDDCALLTPAPGQQLAISTDMLVKGRHFFPDVDPAALGHKALAVNLSDLAAMGAEPVAFTLALALPPERAADDAWMSAFAQGLFALADEHRCPLIGGDTTAGPLNICITVFGQIPVGQALRRDGAQPGDDIWVSGTLGEARLALLALQGQIELAPERLAVLRERLERPIPRIALGRALRAIATSAMDLSDGLSGDLTHMAVASGVGAVLDSMALGKAVGPVAECVSPRPADPVSLALTGGDDYELLFTASPGQRDTVNALAVASALPLTRIGQIRSGSGLWLDDGAGGQSAIARTGYDHFA</sequence>
<keyword evidence="2" id="KW-0460">Magnesium</keyword>
<comment type="function">
    <text evidence="2">Catalyzes the ATP-dependent phosphorylation of thiamine-monophosphate (TMP) to form thiamine-pyrophosphate (TPP), the active form of vitamin B1.</text>
</comment>
<dbReference type="EC" id="2.7.4.16" evidence="2"/>
<dbReference type="Gene3D" id="3.30.1330.10">
    <property type="entry name" value="PurM-like, N-terminal domain"/>
    <property type="match status" value="1"/>
</dbReference>
<keyword evidence="2" id="KW-0067">ATP-binding</keyword>
<keyword evidence="2 5" id="KW-0808">Transferase</keyword>
<reference evidence="6" key="1">
    <citation type="journal article" date="2019" name="Int. J. Syst. Evol. Microbiol.">
        <title>The Global Catalogue of Microorganisms (GCM) 10K type strain sequencing project: providing services to taxonomists for standard genome sequencing and annotation.</title>
        <authorList>
            <consortium name="The Broad Institute Genomics Platform"/>
            <consortium name="The Broad Institute Genome Sequencing Center for Infectious Disease"/>
            <person name="Wu L."/>
            <person name="Ma J."/>
        </authorList>
    </citation>
    <scope>NUCLEOTIDE SEQUENCE [LARGE SCALE GENOMIC DNA]</scope>
    <source>
        <strain evidence="6">LMG 29247</strain>
    </source>
</reference>
<feature type="binding site" evidence="2">
    <location>
        <position position="228"/>
    </location>
    <ligand>
        <name>Mg(2+)</name>
        <dbReference type="ChEBI" id="CHEBI:18420"/>
        <label>3</label>
    </ligand>
</feature>
<evidence type="ECO:0000259" key="4">
    <source>
        <dbReference type="Pfam" id="PF02769"/>
    </source>
</evidence>
<dbReference type="Proteomes" id="UP001597304">
    <property type="component" value="Unassembled WGS sequence"/>
</dbReference>
<dbReference type="GO" id="GO:0009030">
    <property type="term" value="F:thiamine-phosphate kinase activity"/>
    <property type="evidence" value="ECO:0007669"/>
    <property type="project" value="UniProtKB-EC"/>
</dbReference>
<feature type="binding site" evidence="2">
    <location>
        <position position="230"/>
    </location>
    <ligand>
        <name>ATP</name>
        <dbReference type="ChEBI" id="CHEBI:30616"/>
    </ligand>
</feature>
<feature type="domain" description="PurM-like C-terminal" evidence="4">
    <location>
        <begin position="167"/>
        <end position="318"/>
    </location>
</feature>
<feature type="binding site" evidence="2">
    <location>
        <position position="338"/>
    </location>
    <ligand>
        <name>substrate</name>
    </ligand>
</feature>
<evidence type="ECO:0000256" key="1">
    <source>
        <dbReference type="ARBA" id="ARBA00022977"/>
    </source>
</evidence>
<comment type="caution">
    <text evidence="2">Lacks conserved residue(s) required for the propagation of feature annotation.</text>
</comment>
<feature type="binding site" evidence="2">
    <location>
        <position position="61"/>
    </location>
    <ligand>
        <name>Mg(2+)</name>
        <dbReference type="ChEBI" id="CHEBI:18420"/>
        <label>1</label>
    </ligand>
</feature>
<name>A0ABW4KX47_9BURK</name>
<dbReference type="Gene3D" id="3.90.650.10">
    <property type="entry name" value="PurM-like C-terminal domain"/>
    <property type="match status" value="1"/>
</dbReference>
<dbReference type="RefSeq" id="WP_370512952.1">
    <property type="nucleotide sequence ID" value="NZ_JBHUEJ010000045.1"/>
</dbReference>
<gene>
    <name evidence="2 5" type="primary">thiL</name>
    <name evidence="5" type="ORF">ACFSF0_18365</name>
</gene>
<keyword evidence="2" id="KW-0547">Nucleotide-binding</keyword>
<feature type="binding site" evidence="2">
    <location>
        <position position="68"/>
    </location>
    <ligand>
        <name>substrate</name>
    </ligand>
</feature>
<comment type="caution">
    <text evidence="5">The sequence shown here is derived from an EMBL/GenBank/DDBJ whole genome shotgun (WGS) entry which is preliminary data.</text>
</comment>
<keyword evidence="2 5" id="KW-0418">Kinase</keyword>
<dbReference type="HAMAP" id="MF_02128">
    <property type="entry name" value="TMP_kinase"/>
    <property type="match status" value="1"/>
</dbReference>
<comment type="catalytic activity">
    <reaction evidence="2">
        <text>thiamine phosphate + ATP = thiamine diphosphate + ADP</text>
        <dbReference type="Rhea" id="RHEA:15913"/>
        <dbReference type="ChEBI" id="CHEBI:30616"/>
        <dbReference type="ChEBI" id="CHEBI:37575"/>
        <dbReference type="ChEBI" id="CHEBI:58937"/>
        <dbReference type="ChEBI" id="CHEBI:456216"/>
        <dbReference type="EC" id="2.7.4.16"/>
    </reaction>
</comment>
<dbReference type="PANTHER" id="PTHR30270">
    <property type="entry name" value="THIAMINE-MONOPHOSPHATE KINASE"/>
    <property type="match status" value="1"/>
</dbReference>
<dbReference type="EMBL" id="JBHUEJ010000045">
    <property type="protein sequence ID" value="MFD1712565.1"/>
    <property type="molecule type" value="Genomic_DNA"/>
</dbReference>
<feature type="binding site" evidence="2">
    <location>
        <position position="89"/>
    </location>
    <ligand>
        <name>Mg(2+)</name>
        <dbReference type="ChEBI" id="CHEBI:18420"/>
        <label>2</label>
    </ligand>
</feature>
<feature type="domain" description="PurM-like N-terminal" evidence="3">
    <location>
        <begin position="42"/>
        <end position="154"/>
    </location>
</feature>
<proteinExistence type="inferred from homology"/>
<organism evidence="5 6">
    <name type="scientific">Ottowia flava</name>
    <dbReference type="NCBI Taxonomy" id="2675430"/>
    <lineage>
        <taxon>Bacteria</taxon>
        <taxon>Pseudomonadati</taxon>
        <taxon>Pseudomonadota</taxon>
        <taxon>Betaproteobacteria</taxon>
        <taxon>Burkholderiales</taxon>
        <taxon>Comamonadaceae</taxon>
        <taxon>Ottowia</taxon>
    </lineage>
</organism>
<feature type="binding site" evidence="2">
    <location>
        <begin position="138"/>
        <end position="139"/>
    </location>
    <ligand>
        <name>ATP</name>
        <dbReference type="ChEBI" id="CHEBI:30616"/>
    </ligand>
</feature>
<dbReference type="InterPro" id="IPR036676">
    <property type="entry name" value="PurM-like_C_sf"/>
</dbReference>
<feature type="binding site" evidence="2">
    <location>
        <position position="163"/>
    </location>
    <ligand>
        <name>ATP</name>
        <dbReference type="ChEBI" id="CHEBI:30616"/>
    </ligand>
</feature>
<evidence type="ECO:0000313" key="5">
    <source>
        <dbReference type="EMBL" id="MFD1712565.1"/>
    </source>
</evidence>
<dbReference type="SUPFAM" id="SSF55326">
    <property type="entry name" value="PurM N-terminal domain-like"/>
    <property type="match status" value="1"/>
</dbReference>
<feature type="binding site" evidence="2">
    <location>
        <position position="139"/>
    </location>
    <ligand>
        <name>Mg(2+)</name>
        <dbReference type="ChEBI" id="CHEBI:18420"/>
        <label>1</label>
    </ligand>
</feature>
<comment type="miscellaneous">
    <text evidence="2">Reaction mechanism of ThiL seems to utilize a direct, inline transfer of the gamma-phosphate of ATP to TMP rather than a phosphorylated enzyme intermediate.</text>
</comment>
<dbReference type="Pfam" id="PF00586">
    <property type="entry name" value="AIRS"/>
    <property type="match status" value="1"/>
</dbReference>
<accession>A0ABW4KX47</accession>
<keyword evidence="1 2" id="KW-0784">Thiamine biosynthesis</keyword>
<feature type="binding site" evidence="2">
    <location>
        <position position="89"/>
    </location>
    <ligand>
        <name>Mg(2+)</name>
        <dbReference type="ChEBI" id="CHEBI:18420"/>
        <label>4</label>
    </ligand>
</feature>
<keyword evidence="6" id="KW-1185">Reference proteome</keyword>